<comment type="caution">
    <text evidence="2">The sequence shown here is derived from an EMBL/GenBank/DDBJ whole genome shotgun (WGS) entry which is preliminary data.</text>
</comment>
<evidence type="ECO:0000313" key="2">
    <source>
        <dbReference type="EMBL" id="KAK3320943.1"/>
    </source>
</evidence>
<feature type="transmembrane region" description="Helical" evidence="1">
    <location>
        <begin position="9"/>
        <end position="29"/>
    </location>
</feature>
<evidence type="ECO:0000313" key="3">
    <source>
        <dbReference type="Proteomes" id="UP001286456"/>
    </source>
</evidence>
<keyword evidence="1" id="KW-0812">Transmembrane</keyword>
<organism evidence="2 3">
    <name type="scientific">Cercophora scortea</name>
    <dbReference type="NCBI Taxonomy" id="314031"/>
    <lineage>
        <taxon>Eukaryota</taxon>
        <taxon>Fungi</taxon>
        <taxon>Dikarya</taxon>
        <taxon>Ascomycota</taxon>
        <taxon>Pezizomycotina</taxon>
        <taxon>Sordariomycetes</taxon>
        <taxon>Sordariomycetidae</taxon>
        <taxon>Sordariales</taxon>
        <taxon>Lasiosphaeriaceae</taxon>
        <taxon>Cercophora</taxon>
    </lineage>
</organism>
<dbReference type="Proteomes" id="UP001286456">
    <property type="component" value="Unassembled WGS sequence"/>
</dbReference>
<dbReference type="EMBL" id="JAUEPO010000005">
    <property type="protein sequence ID" value="KAK3320943.1"/>
    <property type="molecule type" value="Genomic_DNA"/>
</dbReference>
<sequence>MHARVSPEAYIYISVCVCVCVYVSFYHHWIMSLADQYTPRRTPPEASGRPPTHPSIHPSIHPSCVSIFPGRYDRHKYTAQRYVCIVLFDTDRPTDPSSIRQKKKKKAVYVMSFIHPSIPSAERSRDTNRQRNHYQNIACRARMREGGCPLLC</sequence>
<gene>
    <name evidence="2" type="ORF">B0T19DRAFT_253767</name>
</gene>
<reference evidence="2" key="2">
    <citation type="submission" date="2023-06" db="EMBL/GenBank/DDBJ databases">
        <authorList>
            <consortium name="Lawrence Berkeley National Laboratory"/>
            <person name="Haridas S."/>
            <person name="Hensen N."/>
            <person name="Bonometti L."/>
            <person name="Westerberg I."/>
            <person name="Brannstrom I.O."/>
            <person name="Guillou S."/>
            <person name="Cros-Aarteil S."/>
            <person name="Calhoun S."/>
            <person name="Kuo A."/>
            <person name="Mondo S."/>
            <person name="Pangilinan J."/>
            <person name="Riley R."/>
            <person name="Labutti K."/>
            <person name="Andreopoulos B."/>
            <person name="Lipzen A."/>
            <person name="Chen C."/>
            <person name="Yanf M."/>
            <person name="Daum C."/>
            <person name="Ng V."/>
            <person name="Clum A."/>
            <person name="Steindorff A."/>
            <person name="Ohm R."/>
            <person name="Martin F."/>
            <person name="Silar P."/>
            <person name="Natvig D."/>
            <person name="Lalanne C."/>
            <person name="Gautier V."/>
            <person name="Ament-Velasquez S.L."/>
            <person name="Kruys A."/>
            <person name="Hutchinson M.I."/>
            <person name="Powell A.J."/>
            <person name="Barry K."/>
            <person name="Miller A.N."/>
            <person name="Grigoriev I.V."/>
            <person name="Debuchy R."/>
            <person name="Gladieux P."/>
            <person name="Thoren M.H."/>
            <person name="Johannesson H."/>
        </authorList>
    </citation>
    <scope>NUCLEOTIDE SEQUENCE</scope>
    <source>
        <strain evidence="2">SMH4131-1</strain>
    </source>
</reference>
<reference evidence="2" key="1">
    <citation type="journal article" date="2023" name="Mol. Phylogenet. Evol.">
        <title>Genome-scale phylogeny and comparative genomics of the fungal order Sordariales.</title>
        <authorList>
            <person name="Hensen N."/>
            <person name="Bonometti L."/>
            <person name="Westerberg I."/>
            <person name="Brannstrom I.O."/>
            <person name="Guillou S."/>
            <person name="Cros-Aarteil S."/>
            <person name="Calhoun S."/>
            <person name="Haridas S."/>
            <person name="Kuo A."/>
            <person name="Mondo S."/>
            <person name="Pangilinan J."/>
            <person name="Riley R."/>
            <person name="LaButti K."/>
            <person name="Andreopoulos B."/>
            <person name="Lipzen A."/>
            <person name="Chen C."/>
            <person name="Yan M."/>
            <person name="Daum C."/>
            <person name="Ng V."/>
            <person name="Clum A."/>
            <person name="Steindorff A."/>
            <person name="Ohm R.A."/>
            <person name="Martin F."/>
            <person name="Silar P."/>
            <person name="Natvig D.O."/>
            <person name="Lalanne C."/>
            <person name="Gautier V."/>
            <person name="Ament-Velasquez S.L."/>
            <person name="Kruys A."/>
            <person name="Hutchinson M.I."/>
            <person name="Powell A.J."/>
            <person name="Barry K."/>
            <person name="Miller A.N."/>
            <person name="Grigoriev I.V."/>
            <person name="Debuchy R."/>
            <person name="Gladieux P."/>
            <person name="Hiltunen Thoren M."/>
            <person name="Johannesson H."/>
        </authorList>
    </citation>
    <scope>NUCLEOTIDE SEQUENCE</scope>
    <source>
        <strain evidence="2">SMH4131-1</strain>
    </source>
</reference>
<keyword evidence="1" id="KW-0472">Membrane</keyword>
<evidence type="ECO:0000256" key="1">
    <source>
        <dbReference type="SAM" id="Phobius"/>
    </source>
</evidence>
<protein>
    <submittedName>
        <fullName evidence="2">Uncharacterized protein</fullName>
    </submittedName>
</protein>
<keyword evidence="3" id="KW-1185">Reference proteome</keyword>
<keyword evidence="1" id="KW-1133">Transmembrane helix</keyword>
<name>A0AAE0M723_9PEZI</name>
<accession>A0AAE0M723</accession>
<dbReference type="AlphaFoldDB" id="A0AAE0M723"/>
<proteinExistence type="predicted"/>